<protein>
    <submittedName>
        <fullName evidence="1">Uncharacterized protein</fullName>
    </submittedName>
</protein>
<evidence type="ECO:0000313" key="1">
    <source>
        <dbReference type="EMBL" id="MBX57198.1"/>
    </source>
</evidence>
<reference evidence="1" key="1">
    <citation type="submission" date="2018-02" db="EMBL/GenBank/DDBJ databases">
        <title>Rhizophora mucronata_Transcriptome.</title>
        <authorList>
            <person name="Meera S.P."/>
            <person name="Sreeshan A."/>
            <person name="Augustine A."/>
        </authorList>
    </citation>
    <scope>NUCLEOTIDE SEQUENCE</scope>
    <source>
        <tissue evidence="1">Leaf</tissue>
    </source>
</reference>
<sequence length="19" mass="2199">MNLVLKKINSELVVQLEVE</sequence>
<name>A0A2P2PR44_RHIMU</name>
<proteinExistence type="predicted"/>
<dbReference type="EMBL" id="GGEC01076714">
    <property type="protein sequence ID" value="MBX57198.1"/>
    <property type="molecule type" value="Transcribed_RNA"/>
</dbReference>
<dbReference type="AlphaFoldDB" id="A0A2P2PR44"/>
<accession>A0A2P2PR44</accession>
<organism evidence="1">
    <name type="scientific">Rhizophora mucronata</name>
    <name type="common">Asiatic mangrove</name>
    <dbReference type="NCBI Taxonomy" id="61149"/>
    <lineage>
        <taxon>Eukaryota</taxon>
        <taxon>Viridiplantae</taxon>
        <taxon>Streptophyta</taxon>
        <taxon>Embryophyta</taxon>
        <taxon>Tracheophyta</taxon>
        <taxon>Spermatophyta</taxon>
        <taxon>Magnoliopsida</taxon>
        <taxon>eudicotyledons</taxon>
        <taxon>Gunneridae</taxon>
        <taxon>Pentapetalae</taxon>
        <taxon>rosids</taxon>
        <taxon>fabids</taxon>
        <taxon>Malpighiales</taxon>
        <taxon>Rhizophoraceae</taxon>
        <taxon>Rhizophora</taxon>
    </lineage>
</organism>